<dbReference type="PROSITE" id="PS50850">
    <property type="entry name" value="MFS"/>
    <property type="match status" value="1"/>
</dbReference>
<evidence type="ECO:0000313" key="6">
    <source>
        <dbReference type="EMBL" id="UTZ29452.1"/>
    </source>
</evidence>
<dbReference type="AlphaFoldDB" id="A0AAE9SPK3"/>
<proteinExistence type="predicted"/>
<dbReference type="EMBL" id="CP050468">
    <property type="protein sequence ID" value="UTZ29452.1"/>
    <property type="molecule type" value="Genomic_DNA"/>
</dbReference>
<keyword evidence="1 4" id="KW-0812">Transmembrane</keyword>
<feature type="transmembrane region" description="Helical" evidence="4">
    <location>
        <begin position="50"/>
        <end position="68"/>
    </location>
</feature>
<dbReference type="Gene3D" id="1.20.1250.20">
    <property type="entry name" value="MFS general substrate transporter like domains"/>
    <property type="match status" value="1"/>
</dbReference>
<feature type="transmembrane region" description="Helical" evidence="4">
    <location>
        <begin position="104"/>
        <end position="126"/>
    </location>
</feature>
<evidence type="ECO:0000256" key="4">
    <source>
        <dbReference type="SAM" id="Phobius"/>
    </source>
</evidence>
<dbReference type="RefSeq" id="WP_255941955.1">
    <property type="nucleotide sequence ID" value="NZ_CP050468.1"/>
</dbReference>
<feature type="transmembrane region" description="Helical" evidence="4">
    <location>
        <begin position="377"/>
        <end position="395"/>
    </location>
</feature>
<dbReference type="InterPro" id="IPR011701">
    <property type="entry name" value="MFS"/>
</dbReference>
<feature type="transmembrane region" description="Helical" evidence="4">
    <location>
        <begin position="286"/>
        <end position="305"/>
    </location>
</feature>
<feature type="domain" description="Major facilitator superfamily (MFS) profile" evidence="5">
    <location>
        <begin position="13"/>
        <end position="399"/>
    </location>
</feature>
<dbReference type="PANTHER" id="PTHR23523:SF2">
    <property type="entry name" value="2-NITROIMIDAZOLE TRANSPORTER"/>
    <property type="match status" value="1"/>
</dbReference>
<feature type="transmembrane region" description="Helical" evidence="4">
    <location>
        <begin position="311"/>
        <end position="331"/>
    </location>
</feature>
<keyword evidence="3 4" id="KW-0472">Membrane</keyword>
<feature type="transmembrane region" description="Helical" evidence="4">
    <location>
        <begin position="80"/>
        <end position="98"/>
    </location>
</feature>
<dbReference type="PANTHER" id="PTHR23523">
    <property type="match status" value="1"/>
</dbReference>
<evidence type="ECO:0000256" key="1">
    <source>
        <dbReference type="ARBA" id="ARBA00022692"/>
    </source>
</evidence>
<evidence type="ECO:0000256" key="2">
    <source>
        <dbReference type="ARBA" id="ARBA00022989"/>
    </source>
</evidence>
<sequence length="403" mass="43736">MSRKNTSKLNHPLFLILGIMFIASTLRAPITGVSPILDFISKDLALSPTLAGFITTLPLVAFAVFSPISSGVARKVGLEPALMFALMTISFGIVLRSLGSVTMLYSGTLLIGIGIAFGNVLLPSLLKRDFPNKVATLTSMYVLIMGVASTISASAAYPIMYWATKLHIDQIPRWGLSLASVLIFPVLAIVLWLPQVRQQTRPTADTIKLEGHHYLWHTLSAWQVTTYLALNSFMMYTLICWLPNILLEKGYSESEAGFLHGMLQLATAIPALVLIPLMARMKDKRGLSSMISACAVLGLVGLMLLPQLAVVWIIAIGFSLGGGFILSLSFVGLRTHDAHQAAALSGMAQCVGYLFAATGPIVFGFLHESFHSWQEPLIFLFAISLLWTGIAFIAGKPKMINTR</sequence>
<protein>
    <submittedName>
        <fullName evidence="6">CynX/NimT family MFS transporter</fullName>
    </submittedName>
</protein>
<accession>A0AAE9SPK3</accession>
<evidence type="ECO:0000256" key="3">
    <source>
        <dbReference type="ARBA" id="ARBA00023136"/>
    </source>
</evidence>
<dbReference type="SUPFAM" id="SSF103473">
    <property type="entry name" value="MFS general substrate transporter"/>
    <property type="match status" value="1"/>
</dbReference>
<feature type="transmembrane region" description="Helical" evidence="4">
    <location>
        <begin position="343"/>
        <end position="365"/>
    </location>
</feature>
<dbReference type="InterPro" id="IPR052524">
    <property type="entry name" value="MFS_Cyanate_Porter"/>
</dbReference>
<gene>
    <name evidence="6" type="ORF">HB761_22890</name>
</gene>
<dbReference type="InterPro" id="IPR036259">
    <property type="entry name" value="MFS_trans_sf"/>
</dbReference>
<dbReference type="InterPro" id="IPR020846">
    <property type="entry name" value="MFS_dom"/>
</dbReference>
<dbReference type="GO" id="GO:0022857">
    <property type="term" value="F:transmembrane transporter activity"/>
    <property type="evidence" value="ECO:0007669"/>
    <property type="project" value="InterPro"/>
</dbReference>
<dbReference type="Proteomes" id="UP001058687">
    <property type="component" value="Chromosome 2"/>
</dbReference>
<dbReference type="Pfam" id="PF07690">
    <property type="entry name" value="MFS_1"/>
    <property type="match status" value="1"/>
</dbReference>
<feature type="transmembrane region" description="Helical" evidence="4">
    <location>
        <begin position="258"/>
        <end position="279"/>
    </location>
</feature>
<name>A0AAE9SPK3_9VIBR</name>
<feature type="transmembrane region" description="Helical" evidence="4">
    <location>
        <begin position="174"/>
        <end position="193"/>
    </location>
</feature>
<evidence type="ECO:0000259" key="5">
    <source>
        <dbReference type="PROSITE" id="PS50850"/>
    </source>
</evidence>
<keyword evidence="2 4" id="KW-1133">Transmembrane helix</keyword>
<organism evidence="6 7">
    <name type="scientific">Vibrio campbellii</name>
    <dbReference type="NCBI Taxonomy" id="680"/>
    <lineage>
        <taxon>Bacteria</taxon>
        <taxon>Pseudomonadati</taxon>
        <taxon>Pseudomonadota</taxon>
        <taxon>Gammaproteobacteria</taxon>
        <taxon>Vibrionales</taxon>
        <taxon>Vibrionaceae</taxon>
        <taxon>Vibrio</taxon>
    </lineage>
</organism>
<feature type="transmembrane region" description="Helical" evidence="4">
    <location>
        <begin position="138"/>
        <end position="162"/>
    </location>
</feature>
<reference evidence="6" key="1">
    <citation type="submission" date="2020-03" db="EMBL/GenBank/DDBJ databases">
        <title>Five strains of Vibrio campbellii isolated from Mariana Trench.</title>
        <authorList>
            <person name="Liang J."/>
            <person name="Zhang X.-H."/>
        </authorList>
    </citation>
    <scope>NUCLEOTIDE SEQUENCE</scope>
    <source>
        <strain evidence="6">LJC014</strain>
    </source>
</reference>
<feature type="transmembrane region" description="Helical" evidence="4">
    <location>
        <begin position="12"/>
        <end position="30"/>
    </location>
</feature>
<evidence type="ECO:0000313" key="7">
    <source>
        <dbReference type="Proteomes" id="UP001058687"/>
    </source>
</evidence>